<dbReference type="InterPro" id="IPR001264">
    <property type="entry name" value="Glyco_trans_51"/>
</dbReference>
<dbReference type="RefSeq" id="WP_206230554.1">
    <property type="nucleotide sequence ID" value="NZ_JAFIWB010000023.1"/>
</dbReference>
<dbReference type="SUPFAM" id="SSF53955">
    <property type="entry name" value="Lysozyme-like"/>
    <property type="match status" value="1"/>
</dbReference>
<dbReference type="Gene3D" id="1.10.3810.10">
    <property type="entry name" value="Biosynthetic peptidoglycan transglycosylase-like"/>
    <property type="match status" value="1"/>
</dbReference>
<reference evidence="3 4" key="1">
    <citation type="submission" date="2021-02" db="EMBL/GenBank/DDBJ databases">
        <title>Taxonomically Unique Crown Gall-Associated Xanthomonas Stains Have Deficiency in Virulence Repertories.</title>
        <authorList>
            <person name="Mafakheri H."/>
            <person name="Taghavi S.M."/>
            <person name="Dimkic I."/>
            <person name="Nemanja K."/>
            <person name="Osdaghi E."/>
        </authorList>
    </citation>
    <scope>NUCLEOTIDE SEQUENCE [LARGE SCALE GENOMIC DNA]</scope>
    <source>
        <strain evidence="3 4">FX4</strain>
    </source>
</reference>
<dbReference type="InterPro" id="IPR023346">
    <property type="entry name" value="Lysozyme-like_dom_sf"/>
</dbReference>
<dbReference type="EMBL" id="JAFIWB010000023">
    <property type="protein sequence ID" value="MBN6103912.1"/>
    <property type="molecule type" value="Genomic_DNA"/>
</dbReference>
<dbReference type="Pfam" id="PF00912">
    <property type="entry name" value="Transgly"/>
    <property type="match status" value="1"/>
</dbReference>
<keyword evidence="1" id="KW-0732">Signal</keyword>
<evidence type="ECO:0000313" key="3">
    <source>
        <dbReference type="EMBL" id="MBN6103912.1"/>
    </source>
</evidence>
<sequence>MKSIALSTLKSVAALLLASIAAIAAYDVLAFQPRQMEIRALLNRAPPEDRDPPASIRRYIDAAHRSTYPPSTAVARLLLARLGTPRHENALSWHVRVVLWDLLVSLHLSQDQLLALYSTLSYNGAGHGISQLSQKLYAKPASALSDAEAATVVAILWAPGLYLHDKSRLERRRDLLLARAQTRH</sequence>
<comment type="caution">
    <text evidence="3">The sequence shown here is derived from an EMBL/GenBank/DDBJ whole genome shotgun (WGS) entry which is preliminary data.</text>
</comment>
<proteinExistence type="predicted"/>
<evidence type="ECO:0000256" key="1">
    <source>
        <dbReference type="SAM" id="SignalP"/>
    </source>
</evidence>
<dbReference type="Proteomes" id="UP000695802">
    <property type="component" value="Unassembled WGS sequence"/>
</dbReference>
<accession>A0ABS3B5P7</accession>
<name>A0ABS3B5P7_9XANT</name>
<evidence type="ECO:0000259" key="2">
    <source>
        <dbReference type="Pfam" id="PF00912"/>
    </source>
</evidence>
<organism evidence="3 4">
    <name type="scientific">Xanthomonas bonasiae</name>
    <dbReference type="NCBI Taxonomy" id="2810351"/>
    <lineage>
        <taxon>Bacteria</taxon>
        <taxon>Pseudomonadati</taxon>
        <taxon>Pseudomonadota</taxon>
        <taxon>Gammaproteobacteria</taxon>
        <taxon>Lysobacterales</taxon>
        <taxon>Lysobacteraceae</taxon>
        <taxon>Xanthomonas</taxon>
    </lineage>
</organism>
<protein>
    <submittedName>
        <fullName evidence="3">Transglycosylase domain-containing protein</fullName>
    </submittedName>
</protein>
<feature type="chain" id="PRO_5045402392" evidence="1">
    <location>
        <begin position="25"/>
        <end position="184"/>
    </location>
</feature>
<evidence type="ECO:0000313" key="4">
    <source>
        <dbReference type="Proteomes" id="UP000695802"/>
    </source>
</evidence>
<dbReference type="InterPro" id="IPR036950">
    <property type="entry name" value="PBP_transglycosylase"/>
</dbReference>
<keyword evidence="4" id="KW-1185">Reference proteome</keyword>
<feature type="signal peptide" evidence="1">
    <location>
        <begin position="1"/>
        <end position="24"/>
    </location>
</feature>
<feature type="domain" description="Glycosyl transferase family 51" evidence="2">
    <location>
        <begin position="86"/>
        <end position="180"/>
    </location>
</feature>
<gene>
    <name evidence="3" type="ORF">JR064_17220</name>
</gene>